<name>A0AA36ED47_LACSI</name>
<evidence type="ECO:0000313" key="2">
    <source>
        <dbReference type="EMBL" id="CAI9291819.1"/>
    </source>
</evidence>
<evidence type="ECO:0000313" key="3">
    <source>
        <dbReference type="Proteomes" id="UP001177003"/>
    </source>
</evidence>
<organism evidence="2 3">
    <name type="scientific">Lactuca saligna</name>
    <name type="common">Willowleaf lettuce</name>
    <dbReference type="NCBI Taxonomy" id="75948"/>
    <lineage>
        <taxon>Eukaryota</taxon>
        <taxon>Viridiplantae</taxon>
        <taxon>Streptophyta</taxon>
        <taxon>Embryophyta</taxon>
        <taxon>Tracheophyta</taxon>
        <taxon>Spermatophyta</taxon>
        <taxon>Magnoliopsida</taxon>
        <taxon>eudicotyledons</taxon>
        <taxon>Gunneridae</taxon>
        <taxon>Pentapetalae</taxon>
        <taxon>asterids</taxon>
        <taxon>campanulids</taxon>
        <taxon>Asterales</taxon>
        <taxon>Asteraceae</taxon>
        <taxon>Cichorioideae</taxon>
        <taxon>Cichorieae</taxon>
        <taxon>Lactucinae</taxon>
        <taxon>Lactuca</taxon>
    </lineage>
</organism>
<evidence type="ECO:0008006" key="4">
    <source>
        <dbReference type="Google" id="ProtNLM"/>
    </source>
</evidence>
<reference evidence="2" key="1">
    <citation type="submission" date="2023-04" db="EMBL/GenBank/DDBJ databases">
        <authorList>
            <person name="Vijverberg K."/>
            <person name="Xiong W."/>
            <person name="Schranz E."/>
        </authorList>
    </citation>
    <scope>NUCLEOTIDE SEQUENCE</scope>
</reference>
<sequence length="129" mass="14828">MKKPLCRSKLNFVQKGLVRSHKGGKEVSKSARNSSDMQNQSQRCVQLFIVILVSFSLLVSGAEKVNTVVGNTRNVQYDSRILEKQQKKEKEWKEKCQQEDTRHSSSDNHGLYSSKRRVPNSSDPLHNRR</sequence>
<proteinExistence type="predicted"/>
<dbReference type="PANTHER" id="PTHR34277:SF2">
    <property type="entry name" value="CLAVATA3_ESR (CLE)-RELATED PROTEIN 26"/>
    <property type="match status" value="1"/>
</dbReference>
<feature type="region of interest" description="Disordered" evidence="1">
    <location>
        <begin position="21"/>
        <end position="40"/>
    </location>
</feature>
<feature type="region of interest" description="Disordered" evidence="1">
    <location>
        <begin position="82"/>
        <end position="129"/>
    </location>
</feature>
<keyword evidence="3" id="KW-1185">Reference proteome</keyword>
<evidence type="ECO:0000256" key="1">
    <source>
        <dbReference type="SAM" id="MobiDB-lite"/>
    </source>
</evidence>
<accession>A0AA36ED47</accession>
<dbReference type="InterPro" id="IPR039316">
    <property type="entry name" value="CLE25/26"/>
</dbReference>
<dbReference type="AlphaFoldDB" id="A0AA36ED47"/>
<feature type="compositionally biased region" description="Polar residues" evidence="1">
    <location>
        <begin position="119"/>
        <end position="129"/>
    </location>
</feature>
<gene>
    <name evidence="2" type="ORF">LSALG_LOCUS30932</name>
</gene>
<dbReference type="Proteomes" id="UP001177003">
    <property type="component" value="Chromosome 6"/>
</dbReference>
<feature type="compositionally biased region" description="Basic and acidic residues" evidence="1">
    <location>
        <begin position="82"/>
        <end position="106"/>
    </location>
</feature>
<dbReference type="PANTHER" id="PTHR34277">
    <property type="entry name" value="CLAVATA3/ESR (CLE)-RELATED PROTEIN 26"/>
    <property type="match status" value="1"/>
</dbReference>
<dbReference type="EMBL" id="OX465082">
    <property type="protein sequence ID" value="CAI9291819.1"/>
    <property type="molecule type" value="Genomic_DNA"/>
</dbReference>
<feature type="compositionally biased region" description="Polar residues" evidence="1">
    <location>
        <begin position="30"/>
        <end position="40"/>
    </location>
</feature>
<protein>
    <recommendedName>
        <fullName evidence="4">CLAVATA3/ESR (CLE)-related protein 45</fullName>
    </recommendedName>
</protein>